<evidence type="ECO:0000256" key="4">
    <source>
        <dbReference type="ARBA" id="ARBA00022432"/>
    </source>
</evidence>
<evidence type="ECO:0000256" key="3">
    <source>
        <dbReference type="ARBA" id="ARBA00012363"/>
    </source>
</evidence>
<dbReference type="Gene3D" id="2.170.8.10">
    <property type="entry name" value="Phosphoenolpyruvate Carboxykinase, domain 2"/>
    <property type="match status" value="1"/>
</dbReference>
<dbReference type="EMBL" id="JADWYR010000003">
    <property type="protein sequence ID" value="MBG9378682.1"/>
    <property type="molecule type" value="Genomic_DNA"/>
</dbReference>
<dbReference type="PANTHER" id="PTHR30031:SF0">
    <property type="entry name" value="PHOSPHOENOLPYRUVATE CARBOXYKINASE (ATP)"/>
    <property type="match status" value="1"/>
</dbReference>
<comment type="pathway">
    <text evidence="1 10">Carbohydrate biosynthesis; gluconeogenesis.</text>
</comment>
<evidence type="ECO:0000256" key="1">
    <source>
        <dbReference type="ARBA" id="ARBA00004742"/>
    </source>
</evidence>
<gene>
    <name evidence="10 11" type="primary">pckA</name>
    <name evidence="11" type="ORF">I5907_20790</name>
</gene>
<organism evidence="11 12">
    <name type="scientific">Panacibacter microcysteis</name>
    <dbReference type="NCBI Taxonomy" id="2793269"/>
    <lineage>
        <taxon>Bacteria</taxon>
        <taxon>Pseudomonadati</taxon>
        <taxon>Bacteroidota</taxon>
        <taxon>Chitinophagia</taxon>
        <taxon>Chitinophagales</taxon>
        <taxon>Chitinophagaceae</taxon>
        <taxon>Panacibacter</taxon>
    </lineage>
</organism>
<dbReference type="SUPFAM" id="SSF53795">
    <property type="entry name" value="PEP carboxykinase-like"/>
    <property type="match status" value="1"/>
</dbReference>
<keyword evidence="6 10" id="KW-0210">Decarboxylase</keyword>
<dbReference type="RefSeq" id="WP_196992776.1">
    <property type="nucleotide sequence ID" value="NZ_JADWYR010000003.1"/>
</dbReference>
<dbReference type="Gene3D" id="3.40.449.10">
    <property type="entry name" value="Phosphoenolpyruvate Carboxykinase, domain 1"/>
    <property type="match status" value="1"/>
</dbReference>
<sequence length="536" mass="59606">MSVSVMTTPGKHLRQFGLLNNNIYYQLSPDALTEQTINRGEGVLNNTGALCINTGAFTGRSPQDKFIVKDAITENTVYWNNFNIPIAGQYFFRLKDKMLNYLNNTDAVWVRDCYACATADYRVNIRVINENPWSNLFCYNMFLRPAEEELENFNPEWTIIQAPGFKADPATDGTRQENFAIISLTHKTVLIGGTGYTGEMKKGIFTILNYILPHDRNVLSMHCSANMGNNGDVAVFFGLSGTGKTTLSADPYRKLIGDDEHGWDDNCVFNFEGGCYAKCIDLTEDKEPAIFRAIKDGALVENVTFIDDTDEIDFASKTITENTRVSYPLHFIKNAIEPAVGGLPKNIFFLTCDAYGVLPPISKLTPGQAMYQFISGYTAKVAGTETGVTEPKATFSACFGAPFLPLRPDYYAEMLGSKMKTHNVNVWMVNTGWIGGAYGVGTRIKLRYTRAMIAAALNGRLNNVEYEKHPVFGMLVPKSCADVPSALLDPRATWTNKEAYDRQAAELAALFIKNFEKYEHCINKEILSAAPLLISK</sequence>
<feature type="binding site" evidence="10">
    <location>
        <position position="449"/>
    </location>
    <ligand>
        <name>ATP</name>
        <dbReference type="ChEBI" id="CHEBI:30616"/>
    </ligand>
</feature>
<evidence type="ECO:0000256" key="8">
    <source>
        <dbReference type="ARBA" id="ARBA00023239"/>
    </source>
</evidence>
<comment type="catalytic activity">
    <reaction evidence="9 10">
        <text>oxaloacetate + ATP = phosphoenolpyruvate + ADP + CO2</text>
        <dbReference type="Rhea" id="RHEA:18617"/>
        <dbReference type="ChEBI" id="CHEBI:16452"/>
        <dbReference type="ChEBI" id="CHEBI:16526"/>
        <dbReference type="ChEBI" id="CHEBI:30616"/>
        <dbReference type="ChEBI" id="CHEBI:58702"/>
        <dbReference type="ChEBI" id="CHEBI:456216"/>
        <dbReference type="EC" id="4.1.1.49"/>
    </reaction>
</comment>
<dbReference type="GO" id="GO:0004612">
    <property type="term" value="F:phosphoenolpyruvate carboxykinase (ATP) activity"/>
    <property type="evidence" value="ECO:0007669"/>
    <property type="project" value="UniProtKB-UniRule"/>
</dbReference>
<keyword evidence="10" id="KW-0479">Metal-binding</keyword>
<dbReference type="InterPro" id="IPR013035">
    <property type="entry name" value="PEP_carboxykinase_C"/>
</dbReference>
<comment type="similarity">
    <text evidence="2 10">Belongs to the phosphoenolpyruvate carboxykinase (ATP) family.</text>
</comment>
<dbReference type="GO" id="GO:0006094">
    <property type="term" value="P:gluconeogenesis"/>
    <property type="evidence" value="ECO:0007669"/>
    <property type="project" value="UniProtKB-UniRule"/>
</dbReference>
<keyword evidence="10" id="KW-0963">Cytoplasm</keyword>
<feature type="binding site" evidence="10">
    <location>
        <position position="324"/>
    </location>
    <ligand>
        <name>substrate</name>
    </ligand>
</feature>
<comment type="subcellular location">
    <subcellularLocation>
        <location evidence="10">Cytoplasm</location>
    </subcellularLocation>
</comment>
<evidence type="ECO:0000256" key="5">
    <source>
        <dbReference type="ARBA" id="ARBA00022741"/>
    </source>
</evidence>
<dbReference type="PANTHER" id="PTHR30031">
    <property type="entry name" value="PHOSPHOENOLPYRUVATE CARBOXYKINASE ATP"/>
    <property type="match status" value="1"/>
</dbReference>
<evidence type="ECO:0000256" key="7">
    <source>
        <dbReference type="ARBA" id="ARBA00022840"/>
    </source>
</evidence>
<evidence type="ECO:0000256" key="10">
    <source>
        <dbReference type="HAMAP-Rule" id="MF_00453"/>
    </source>
</evidence>
<dbReference type="PIRSF" id="PIRSF006294">
    <property type="entry name" value="PEP_crbxkin"/>
    <property type="match status" value="1"/>
</dbReference>
<feature type="binding site" evidence="10">
    <location>
        <position position="324"/>
    </location>
    <ligand>
        <name>ATP</name>
        <dbReference type="ChEBI" id="CHEBI:30616"/>
    </ligand>
</feature>
<evidence type="ECO:0000256" key="2">
    <source>
        <dbReference type="ARBA" id="ARBA00006052"/>
    </source>
</evidence>
<feature type="binding site" evidence="10">
    <location>
        <position position="202"/>
    </location>
    <ligand>
        <name>substrate</name>
    </ligand>
</feature>
<dbReference type="HAMAP" id="MF_00453">
    <property type="entry name" value="PEPCK_ATP"/>
    <property type="match status" value="1"/>
</dbReference>
<dbReference type="Gene3D" id="3.90.228.20">
    <property type="match status" value="1"/>
</dbReference>
<keyword evidence="7 10" id="KW-0067">ATP-binding</keyword>
<dbReference type="AlphaFoldDB" id="A0A931MDN7"/>
<dbReference type="Proteomes" id="UP000628448">
    <property type="component" value="Unassembled WGS sequence"/>
</dbReference>
<feature type="binding site" evidence="10">
    <location>
        <position position="202"/>
    </location>
    <ligand>
        <name>Mn(2+)</name>
        <dbReference type="ChEBI" id="CHEBI:29035"/>
    </ligand>
</feature>
<dbReference type="SUPFAM" id="SSF68923">
    <property type="entry name" value="PEP carboxykinase N-terminal domain"/>
    <property type="match status" value="1"/>
</dbReference>
<dbReference type="InterPro" id="IPR001272">
    <property type="entry name" value="PEP_carboxykinase_ATP"/>
</dbReference>
<feature type="binding site" evidence="10">
    <location>
        <position position="222"/>
    </location>
    <ligand>
        <name>ATP</name>
        <dbReference type="ChEBI" id="CHEBI:30616"/>
    </ligand>
</feature>
<keyword evidence="10" id="KW-0464">Manganese</keyword>
<feature type="binding site" evidence="10">
    <location>
        <position position="259"/>
    </location>
    <ligand>
        <name>Mn(2+)</name>
        <dbReference type="ChEBI" id="CHEBI:29035"/>
    </ligand>
</feature>
<feature type="binding site" evidence="10">
    <location>
        <position position="196"/>
    </location>
    <ligand>
        <name>substrate</name>
    </ligand>
</feature>
<evidence type="ECO:0000313" key="12">
    <source>
        <dbReference type="Proteomes" id="UP000628448"/>
    </source>
</evidence>
<keyword evidence="5 10" id="KW-0547">Nucleotide-binding</keyword>
<feature type="binding site" evidence="10">
    <location>
        <position position="202"/>
    </location>
    <ligand>
        <name>ATP</name>
        <dbReference type="ChEBI" id="CHEBI:30616"/>
    </ligand>
</feature>
<keyword evidence="12" id="KW-1185">Reference proteome</keyword>
<dbReference type="Pfam" id="PF01293">
    <property type="entry name" value="PEPCK_ATP"/>
    <property type="match status" value="1"/>
</dbReference>
<dbReference type="GO" id="GO:0005524">
    <property type="term" value="F:ATP binding"/>
    <property type="evidence" value="ECO:0007669"/>
    <property type="project" value="UniProtKB-UniRule"/>
</dbReference>
<dbReference type="InterPro" id="IPR008210">
    <property type="entry name" value="PEP_carboxykinase_N"/>
</dbReference>
<comment type="function">
    <text evidence="10">Involved in the gluconeogenesis. Catalyzes the conversion of oxaloacetate (OAA) to phosphoenolpyruvate (PEP) through direct phosphoryl transfer between the nucleoside triphosphate and OAA.</text>
</comment>
<dbReference type="GO" id="GO:0046872">
    <property type="term" value="F:metal ion binding"/>
    <property type="evidence" value="ECO:0007669"/>
    <property type="project" value="UniProtKB-KW"/>
</dbReference>
<name>A0A931MDN7_9BACT</name>
<dbReference type="NCBIfam" id="TIGR00224">
    <property type="entry name" value="pckA"/>
    <property type="match status" value="1"/>
</dbReference>
<keyword evidence="8 10" id="KW-0456">Lyase</keyword>
<reference evidence="11" key="1">
    <citation type="submission" date="2020-11" db="EMBL/GenBank/DDBJ databases">
        <title>Bacterial whole genome sequence for Panacibacter sp. DH6.</title>
        <authorList>
            <person name="Le V."/>
            <person name="Ko S."/>
            <person name="Ahn C.-Y."/>
            <person name="Oh H.-M."/>
        </authorList>
    </citation>
    <scope>NUCLEOTIDE SEQUENCE</scope>
    <source>
        <strain evidence="11">DH6</strain>
    </source>
</reference>
<feature type="binding site" evidence="10">
    <location>
        <position position="222"/>
    </location>
    <ligand>
        <name>Mn(2+)</name>
        <dbReference type="ChEBI" id="CHEBI:29035"/>
    </ligand>
</feature>
<dbReference type="CDD" id="cd00484">
    <property type="entry name" value="PEPCK_ATP"/>
    <property type="match status" value="1"/>
</dbReference>
<evidence type="ECO:0000313" key="11">
    <source>
        <dbReference type="EMBL" id="MBG9378682.1"/>
    </source>
</evidence>
<dbReference type="EC" id="4.1.1.49" evidence="3 10"/>
<feature type="binding site" evidence="10">
    <location>
        <begin position="238"/>
        <end position="246"/>
    </location>
    <ligand>
        <name>ATP</name>
        <dbReference type="ChEBI" id="CHEBI:30616"/>
    </ligand>
</feature>
<feature type="binding site" evidence="10">
    <location>
        <position position="60"/>
    </location>
    <ligand>
        <name>substrate</name>
    </ligand>
</feature>
<keyword evidence="4 10" id="KW-0312">Gluconeogenesis</keyword>
<dbReference type="NCBIfam" id="NF006820">
    <property type="entry name" value="PRK09344.1-2"/>
    <property type="match status" value="1"/>
</dbReference>
<evidence type="ECO:0000256" key="9">
    <source>
        <dbReference type="ARBA" id="ARBA00047371"/>
    </source>
</evidence>
<dbReference type="NCBIfam" id="NF006821">
    <property type="entry name" value="PRK09344.1-3"/>
    <property type="match status" value="1"/>
</dbReference>
<evidence type="ECO:0000256" key="6">
    <source>
        <dbReference type="ARBA" id="ARBA00022793"/>
    </source>
</evidence>
<feature type="binding site" evidence="10">
    <location>
        <begin position="443"/>
        <end position="444"/>
    </location>
    <ligand>
        <name>ATP</name>
        <dbReference type="ChEBI" id="CHEBI:30616"/>
    </ligand>
</feature>
<feature type="binding site" evidence="10">
    <location>
        <position position="287"/>
    </location>
    <ligand>
        <name>ATP</name>
        <dbReference type="ChEBI" id="CHEBI:30616"/>
    </ligand>
</feature>
<dbReference type="GO" id="GO:0005829">
    <property type="term" value="C:cytosol"/>
    <property type="evidence" value="ECO:0007669"/>
    <property type="project" value="TreeGrafter"/>
</dbReference>
<comment type="caution">
    <text evidence="11">The sequence shown here is derived from an EMBL/GenBank/DDBJ whole genome shotgun (WGS) entry which is preliminary data.</text>
</comment>
<protein>
    <recommendedName>
        <fullName evidence="3 10">Phosphoenolpyruvate carboxykinase (ATP)</fullName>
        <shortName evidence="10">PCK</shortName>
        <shortName evidence="10">PEP carboxykinase</shortName>
        <shortName evidence="10">PEPCK</shortName>
        <ecNumber evidence="3 10">4.1.1.49</ecNumber>
    </recommendedName>
</protein>
<comment type="cofactor">
    <cofactor evidence="10">
        <name>Mn(2+)</name>
        <dbReference type="ChEBI" id="CHEBI:29035"/>
    </cofactor>
    <text evidence="10">Binds 1 Mn(2+) ion per subunit.</text>
</comment>
<accession>A0A931MDN7</accession>
<proteinExistence type="inferred from homology"/>